<accession>A0A9D8KEL0</accession>
<name>A0A9D8KEL0_9DELT</name>
<evidence type="ECO:0000256" key="1">
    <source>
        <dbReference type="SAM" id="MobiDB-lite"/>
    </source>
</evidence>
<dbReference type="PANTHER" id="PTHR30258:SF1">
    <property type="entry name" value="PROTEIN TRANSPORT PROTEIN HOFB HOMOLOG"/>
    <property type="match status" value="1"/>
</dbReference>
<sequence length="257" mass="28905">MAEAKMRLGDFLVSRKIITESQLSRALQHQKQWGGRLGEALTYLRIVSEDKLLAALKYHLEIPIMDLQEINIPSDVIKLIPKEMAGKFKAVPVRIAVSFGKKTLLVAMSDPLDIKAIEEIQFASGYRIQPVLSKEHSIMNALSHYYNFDTGYIDPRDSRRLSSGDGKDENYSDDVMTIIRGGDELKITSTGEVIYDDGEEIKPAKVGGDGKDEPPNDTSPKEAKRSKGDNKLLRALIKILIEKEYITIDDLREKLEE</sequence>
<proteinExistence type="predicted"/>
<dbReference type="PANTHER" id="PTHR30258">
    <property type="entry name" value="TYPE II SECRETION SYSTEM PROTEIN GSPE-RELATED"/>
    <property type="match status" value="1"/>
</dbReference>
<evidence type="ECO:0000313" key="4">
    <source>
        <dbReference type="Proteomes" id="UP000809273"/>
    </source>
</evidence>
<dbReference type="AlphaFoldDB" id="A0A9D8KEL0"/>
<dbReference type="InterPro" id="IPR037257">
    <property type="entry name" value="T2SS_E_N_sf"/>
</dbReference>
<dbReference type="FunFam" id="3.30.300.160:FF:000002">
    <property type="entry name" value="Type II secretion system protein E"/>
    <property type="match status" value="1"/>
</dbReference>
<reference evidence="3" key="1">
    <citation type="journal article" date="2021" name="Environ. Microbiol.">
        <title>Genomic characterization of three novel Desulfobacterota classes expand the metabolic and phylogenetic diversity of the phylum.</title>
        <authorList>
            <person name="Murphy C.L."/>
            <person name="Biggerstaff J."/>
            <person name="Eichhorn A."/>
            <person name="Ewing E."/>
            <person name="Shahan R."/>
            <person name="Soriano D."/>
            <person name="Stewart S."/>
            <person name="VanMol K."/>
            <person name="Walker R."/>
            <person name="Walters P."/>
            <person name="Elshahed M.S."/>
            <person name="Youssef N.H."/>
        </authorList>
    </citation>
    <scope>NUCLEOTIDE SEQUENCE</scope>
    <source>
        <strain evidence="3">Zod_Metabat.24</strain>
    </source>
</reference>
<dbReference type="GO" id="GO:0016887">
    <property type="term" value="F:ATP hydrolysis activity"/>
    <property type="evidence" value="ECO:0007669"/>
    <property type="project" value="TreeGrafter"/>
</dbReference>
<feature type="compositionally biased region" description="Basic and acidic residues" evidence="1">
    <location>
        <begin position="200"/>
        <end position="227"/>
    </location>
</feature>
<comment type="caution">
    <text evidence="3">The sequence shown here is derived from an EMBL/GenBank/DDBJ whole genome shotgun (WGS) entry which is preliminary data.</text>
</comment>
<evidence type="ECO:0000259" key="2">
    <source>
        <dbReference type="Pfam" id="PF05157"/>
    </source>
</evidence>
<dbReference type="GO" id="GO:0005886">
    <property type="term" value="C:plasma membrane"/>
    <property type="evidence" value="ECO:0007669"/>
    <property type="project" value="TreeGrafter"/>
</dbReference>
<dbReference type="InterPro" id="IPR007831">
    <property type="entry name" value="T2SS_GspE_N"/>
</dbReference>
<gene>
    <name evidence="3" type="ORF">JW984_05960</name>
</gene>
<dbReference type="SUPFAM" id="SSF160246">
    <property type="entry name" value="EspE N-terminal domain-like"/>
    <property type="match status" value="1"/>
</dbReference>
<feature type="domain" description="Type II secretion system protein GspE N-terminal" evidence="2">
    <location>
        <begin position="61"/>
        <end position="148"/>
    </location>
</feature>
<dbReference type="EMBL" id="JAFGIX010000027">
    <property type="protein sequence ID" value="MBN1572728.1"/>
    <property type="molecule type" value="Genomic_DNA"/>
</dbReference>
<dbReference type="Pfam" id="PF05157">
    <property type="entry name" value="MshEN"/>
    <property type="match status" value="1"/>
</dbReference>
<feature type="region of interest" description="Disordered" evidence="1">
    <location>
        <begin position="198"/>
        <end position="227"/>
    </location>
</feature>
<dbReference type="Proteomes" id="UP000809273">
    <property type="component" value="Unassembled WGS sequence"/>
</dbReference>
<dbReference type="Gene3D" id="3.30.300.160">
    <property type="entry name" value="Type II secretion system, protein E, N-terminal domain"/>
    <property type="match status" value="1"/>
</dbReference>
<organism evidence="3 4">
    <name type="scientific">Candidatus Zymogenus saltonus</name>
    <dbReference type="NCBI Taxonomy" id="2844893"/>
    <lineage>
        <taxon>Bacteria</taxon>
        <taxon>Deltaproteobacteria</taxon>
        <taxon>Candidatus Zymogenia</taxon>
        <taxon>Candidatus Zymogeniales</taxon>
        <taxon>Candidatus Zymogenaceae</taxon>
        <taxon>Candidatus Zymogenus</taxon>
    </lineage>
</organism>
<reference evidence="3" key="2">
    <citation type="submission" date="2021-01" db="EMBL/GenBank/DDBJ databases">
        <authorList>
            <person name="Hahn C.R."/>
            <person name="Youssef N.H."/>
            <person name="Elshahed M."/>
        </authorList>
    </citation>
    <scope>NUCLEOTIDE SEQUENCE</scope>
    <source>
        <strain evidence="3">Zod_Metabat.24</strain>
    </source>
</reference>
<protein>
    <recommendedName>
        <fullName evidence="2">Type II secretion system protein GspE N-terminal domain-containing protein</fullName>
    </recommendedName>
</protein>
<evidence type="ECO:0000313" key="3">
    <source>
        <dbReference type="EMBL" id="MBN1572728.1"/>
    </source>
</evidence>